<evidence type="ECO:0000313" key="3">
    <source>
        <dbReference type="Proteomes" id="UP001558613"/>
    </source>
</evidence>
<proteinExistence type="predicted"/>
<name>A0ABR3LGI8_9TELE</name>
<keyword evidence="3" id="KW-1185">Reference proteome</keyword>
<evidence type="ECO:0000313" key="2">
    <source>
        <dbReference type="EMBL" id="KAL1252028.1"/>
    </source>
</evidence>
<sequence length="307" mass="33548">MLSNVMFPSSHRCNLSKLPYESEASRGCSAKSLCSAAQFSSVSESVRAPGSSSSSVKWQDVPPGSHRCVFSCVEVISLSLCEVQTGDAHSKSLLMCVAGPRGQRLSQTCPSDRHISPAWQRDALGSARKMKRRMTKKCSCQIKAFASLLLYYDMLFGIRSRRQGSREQGNEERVENGRQVERGSYHPRPHLNRFHLRNHFFRLSFSCLINTRQNCGGAELYVKPADESLLGICDAMAVRQQETAGDLAAEPAVIAADGPLLGTLVCGRHPGACVWTGTGTHLLIRTPIISHDCRPAADAKLAAQVDD</sequence>
<dbReference type="Proteomes" id="UP001558613">
    <property type="component" value="Unassembled WGS sequence"/>
</dbReference>
<protein>
    <submittedName>
        <fullName evidence="2">Uncharacterized protein</fullName>
    </submittedName>
</protein>
<organism evidence="2 3">
    <name type="scientific">Cirrhinus molitorella</name>
    <name type="common">mud carp</name>
    <dbReference type="NCBI Taxonomy" id="172907"/>
    <lineage>
        <taxon>Eukaryota</taxon>
        <taxon>Metazoa</taxon>
        <taxon>Chordata</taxon>
        <taxon>Craniata</taxon>
        <taxon>Vertebrata</taxon>
        <taxon>Euteleostomi</taxon>
        <taxon>Actinopterygii</taxon>
        <taxon>Neopterygii</taxon>
        <taxon>Teleostei</taxon>
        <taxon>Ostariophysi</taxon>
        <taxon>Cypriniformes</taxon>
        <taxon>Cyprinidae</taxon>
        <taxon>Labeoninae</taxon>
        <taxon>Labeonini</taxon>
        <taxon>Cirrhinus</taxon>
    </lineage>
</organism>
<gene>
    <name evidence="2" type="ORF">QQF64_019824</name>
</gene>
<feature type="region of interest" description="Disordered" evidence="1">
    <location>
        <begin position="163"/>
        <end position="188"/>
    </location>
</feature>
<reference evidence="2 3" key="1">
    <citation type="submission" date="2023-09" db="EMBL/GenBank/DDBJ databases">
        <authorList>
            <person name="Wang M."/>
        </authorList>
    </citation>
    <scope>NUCLEOTIDE SEQUENCE [LARGE SCALE GENOMIC DNA]</scope>
    <source>
        <strain evidence="2">GT-2023</strain>
        <tissue evidence="2">Liver</tissue>
    </source>
</reference>
<accession>A0ABR3LGI8</accession>
<feature type="compositionally biased region" description="Basic and acidic residues" evidence="1">
    <location>
        <begin position="164"/>
        <end position="184"/>
    </location>
</feature>
<dbReference type="EMBL" id="JAYMGO010000022">
    <property type="protein sequence ID" value="KAL1252028.1"/>
    <property type="molecule type" value="Genomic_DNA"/>
</dbReference>
<comment type="caution">
    <text evidence="2">The sequence shown here is derived from an EMBL/GenBank/DDBJ whole genome shotgun (WGS) entry which is preliminary data.</text>
</comment>
<evidence type="ECO:0000256" key="1">
    <source>
        <dbReference type="SAM" id="MobiDB-lite"/>
    </source>
</evidence>